<feature type="region of interest" description="Disordered" evidence="1">
    <location>
        <begin position="43"/>
        <end position="65"/>
    </location>
</feature>
<reference evidence="2" key="1">
    <citation type="journal article" date="2020" name="bioRxiv">
        <title>Comparative genomics of Chlamydomonas.</title>
        <authorList>
            <person name="Craig R.J."/>
            <person name="Hasan A.R."/>
            <person name="Ness R.W."/>
            <person name="Keightley P.D."/>
        </authorList>
    </citation>
    <scope>NUCLEOTIDE SEQUENCE</scope>
    <source>
        <strain evidence="2">CCAP 11/70</strain>
    </source>
</reference>
<feature type="compositionally biased region" description="Low complexity" evidence="1">
    <location>
        <begin position="222"/>
        <end position="238"/>
    </location>
</feature>
<dbReference type="OrthoDB" id="547043at2759"/>
<name>A0A835XUM4_9CHLO</name>
<accession>A0A835XUM4</accession>
<evidence type="ECO:0000313" key="2">
    <source>
        <dbReference type="EMBL" id="KAG2486199.1"/>
    </source>
</evidence>
<feature type="region of interest" description="Disordered" evidence="1">
    <location>
        <begin position="206"/>
        <end position="241"/>
    </location>
</feature>
<dbReference type="InterPro" id="IPR052851">
    <property type="entry name" value="GCD1_mitochondrial"/>
</dbReference>
<dbReference type="PANTHER" id="PTHR35476:SF3">
    <property type="entry name" value="SMALL RIBOSOMAL SUBUNIT PROTEIN MS75"/>
    <property type="match status" value="1"/>
</dbReference>
<evidence type="ECO:0000313" key="3">
    <source>
        <dbReference type="Proteomes" id="UP000612055"/>
    </source>
</evidence>
<keyword evidence="3" id="KW-1185">Reference proteome</keyword>
<protein>
    <submittedName>
        <fullName evidence="2">Uncharacterized protein</fullName>
    </submittedName>
</protein>
<sequence>MIEKDKIVKEVALKGVTVLIAERTTHGRHSGLLEGSNVVKINGDRLQRRDKRRQQPGPGPVPAWNLATANAPRRVFQLVGDPRSGLADDTSTAPFGQVTTDLVHYQPSNEVYWFKYELAGGQQAAGHRDARLSDYSRNLIYLLRAADPHRWTVPALAAKFRIRSQRVLALLALKELEAQRIEDGKLLAGPLSAYALTVHTADLHLHSSSGTPLRRVPLTGGQAQQQQQQQQQQAAQAQGRGPARLAPGLALQAAEGFHSDRVLPRLLGTTTRLHSALVAALRAHGFSGAAVRTALGARLAEAEALAAEVLGAAPAEGAGGEGAGAGGYLDAELAAYRAAVEGVVAAVEDVGAASPPLLEARRAAVLRSAAEAALQAAQAAGGAAGGAASGAGEGAAVSSSGELPEALRLQLTAAAEPLMKADNPASLTRCFLALPPDLRTALLRPLPELAAALAAAGVDMQRAARDAGYRGPAADVVAGTATAARGGKGGRVAKEAAGASRAPRLPVDAFGFAAVPPARLEALVAASDALAAAAAAAEAKLAALAPEAVETGAAAAPPPSAAMRRAAALASRYVAADGMWAELRRRAARTRRERERPPRDEAAKERLIRVLAEASRSALGRALQVEVVARLRQRKAFDEANAMAAAAAARGAADGGAAARPRLAWEAVAAYLDVRVAGRVYARGSGERHVARLPSFPAFEGYPLEQFDSVREGALSAANRALGAEQEAAMQGRFRADLLYNLGVRGEKLRDVRPGAPAWPANLASALQRPVVVYGIGPDGATQYPPLHVAAAEGGGARQRPLNEQEQVFQERRLPRLRLPYHMDRIRRKPELG</sequence>
<comment type="caution">
    <text evidence="2">The sequence shown here is derived from an EMBL/GenBank/DDBJ whole genome shotgun (WGS) entry which is preliminary data.</text>
</comment>
<dbReference type="Proteomes" id="UP000612055">
    <property type="component" value="Unassembled WGS sequence"/>
</dbReference>
<dbReference type="EMBL" id="JAEHOE010000116">
    <property type="protein sequence ID" value="KAG2486199.1"/>
    <property type="molecule type" value="Genomic_DNA"/>
</dbReference>
<evidence type="ECO:0000256" key="1">
    <source>
        <dbReference type="SAM" id="MobiDB-lite"/>
    </source>
</evidence>
<dbReference type="AlphaFoldDB" id="A0A835XUM4"/>
<dbReference type="PANTHER" id="PTHR35476">
    <property type="entry name" value="MUCIN-LIKE PROTEIN"/>
    <property type="match status" value="1"/>
</dbReference>
<organism evidence="2 3">
    <name type="scientific">Edaphochlamys debaryana</name>
    <dbReference type="NCBI Taxonomy" id="47281"/>
    <lineage>
        <taxon>Eukaryota</taxon>
        <taxon>Viridiplantae</taxon>
        <taxon>Chlorophyta</taxon>
        <taxon>core chlorophytes</taxon>
        <taxon>Chlorophyceae</taxon>
        <taxon>CS clade</taxon>
        <taxon>Chlamydomonadales</taxon>
        <taxon>Chlamydomonadales incertae sedis</taxon>
        <taxon>Edaphochlamys</taxon>
    </lineage>
</organism>
<gene>
    <name evidence="2" type="ORF">HYH03_015161</name>
</gene>
<proteinExistence type="predicted"/>